<feature type="chain" id="PRO_5043789696" evidence="1">
    <location>
        <begin position="26"/>
        <end position="152"/>
    </location>
</feature>
<evidence type="ECO:0000313" key="2">
    <source>
        <dbReference type="EMBL" id="MCH1626241.1"/>
    </source>
</evidence>
<dbReference type="EMBL" id="JAKTTI010000020">
    <property type="protein sequence ID" value="MCH1626241.1"/>
    <property type="molecule type" value="Genomic_DNA"/>
</dbReference>
<reference evidence="2" key="1">
    <citation type="submission" date="2022-02" db="EMBL/GenBank/DDBJ databases">
        <title>Fredinandcohnia quinoae sp. nov. isolated from Chenopodium quinoa seeds.</title>
        <authorList>
            <person name="Saati-Santamaria Z."/>
            <person name="Flores-Felix J.D."/>
            <person name="Igual J.M."/>
            <person name="Velazquez E."/>
            <person name="Garcia-Fraile P."/>
            <person name="Martinez-Molina E."/>
        </authorList>
    </citation>
    <scope>NUCLEOTIDE SEQUENCE</scope>
    <source>
        <strain evidence="2">SECRCQ15</strain>
    </source>
</reference>
<evidence type="ECO:0000313" key="3">
    <source>
        <dbReference type="Proteomes" id="UP001431131"/>
    </source>
</evidence>
<protein>
    <submittedName>
        <fullName evidence="2">Uncharacterized protein</fullName>
    </submittedName>
</protein>
<feature type="signal peptide" evidence="1">
    <location>
        <begin position="1"/>
        <end position="25"/>
    </location>
</feature>
<keyword evidence="1" id="KW-0732">Signal</keyword>
<dbReference type="RefSeq" id="WP_240256160.1">
    <property type="nucleotide sequence ID" value="NZ_JAKTTI010000020.1"/>
</dbReference>
<proteinExistence type="predicted"/>
<evidence type="ECO:0000256" key="1">
    <source>
        <dbReference type="SAM" id="SignalP"/>
    </source>
</evidence>
<organism evidence="2 3">
    <name type="scientific">Fredinandcohnia quinoae</name>
    <dbReference type="NCBI Taxonomy" id="2918902"/>
    <lineage>
        <taxon>Bacteria</taxon>
        <taxon>Bacillati</taxon>
        <taxon>Bacillota</taxon>
        <taxon>Bacilli</taxon>
        <taxon>Bacillales</taxon>
        <taxon>Bacillaceae</taxon>
        <taxon>Fredinandcohnia</taxon>
    </lineage>
</organism>
<gene>
    <name evidence="2" type="ORF">MJG50_12945</name>
</gene>
<accession>A0AAW5E893</accession>
<dbReference type="AlphaFoldDB" id="A0AAW5E893"/>
<sequence length="152" mass="16649">MKKLLSTLALASALTFATSFYEVNAMEITPFGAGEWDVVNVDESVYISSTFQRPGGYVTESNGGDFAVDLSFPTQFPYPGLIYVELWEDDGSKTQRVYPDKGTHTVEVSGNGGLAVWRGISSYLDGKENQAEFFIKIKGNGGQGLTYVEYLD</sequence>
<name>A0AAW5E893_9BACI</name>
<dbReference type="Proteomes" id="UP001431131">
    <property type="component" value="Unassembled WGS sequence"/>
</dbReference>
<keyword evidence="3" id="KW-1185">Reference proteome</keyword>
<comment type="caution">
    <text evidence="2">The sequence shown here is derived from an EMBL/GenBank/DDBJ whole genome shotgun (WGS) entry which is preliminary data.</text>
</comment>